<reference evidence="1" key="1">
    <citation type="submission" date="2021-10" db="EMBL/GenBank/DDBJ databases">
        <title>Collection of gut derived symbiotic bacterial strains cultured from healthy donors.</title>
        <authorList>
            <person name="Lin H."/>
            <person name="Littmann E."/>
            <person name="Kohout C."/>
            <person name="Pamer E.G."/>
        </authorList>
    </citation>
    <scope>NUCLEOTIDE SEQUENCE</scope>
    <source>
        <strain evidence="1">DFI.9.42</strain>
    </source>
</reference>
<name>A0AAW4UIQ4_9FIRM</name>
<protein>
    <submittedName>
        <fullName evidence="1">Uncharacterized protein</fullName>
    </submittedName>
</protein>
<sequence length="61" mass="7584">RFYWDKCKNTLLSPARPTNVFWSKHLSNMMQQNFSLEEYFEHQEKIIERRNDLLNRNTYNS</sequence>
<dbReference type="RefSeq" id="WP_306781314.1">
    <property type="nucleotide sequence ID" value="NZ_JAJCJK010000163.1"/>
</dbReference>
<dbReference type="AlphaFoldDB" id="A0AAW4UIQ4"/>
<accession>A0AAW4UIQ4</accession>
<gene>
    <name evidence="1" type="ORF">LIZ56_16460</name>
</gene>
<dbReference type="EMBL" id="JAJCJK010000163">
    <property type="protein sequence ID" value="MCB6939966.1"/>
    <property type="molecule type" value="Genomic_DNA"/>
</dbReference>
<comment type="caution">
    <text evidence="1">The sequence shown here is derived from an EMBL/GenBank/DDBJ whole genome shotgun (WGS) entry which is preliminary data.</text>
</comment>
<dbReference type="Proteomes" id="UP001197684">
    <property type="component" value="Unassembled WGS sequence"/>
</dbReference>
<evidence type="ECO:0000313" key="2">
    <source>
        <dbReference type="Proteomes" id="UP001197684"/>
    </source>
</evidence>
<proteinExistence type="predicted"/>
<organism evidence="1 2">
    <name type="scientific">Agathobacter rectalis</name>
    <dbReference type="NCBI Taxonomy" id="39491"/>
    <lineage>
        <taxon>Bacteria</taxon>
        <taxon>Bacillati</taxon>
        <taxon>Bacillota</taxon>
        <taxon>Clostridia</taxon>
        <taxon>Lachnospirales</taxon>
        <taxon>Lachnospiraceae</taxon>
        <taxon>Agathobacter</taxon>
    </lineage>
</organism>
<feature type="non-terminal residue" evidence="1">
    <location>
        <position position="1"/>
    </location>
</feature>
<evidence type="ECO:0000313" key="1">
    <source>
        <dbReference type="EMBL" id="MCB6939966.1"/>
    </source>
</evidence>